<comment type="caution">
    <text evidence="1">The sequence shown here is derived from an EMBL/GenBank/DDBJ whole genome shotgun (WGS) entry which is preliminary data.</text>
</comment>
<keyword evidence="2" id="KW-1185">Reference proteome</keyword>
<reference evidence="1 2" key="1">
    <citation type="submission" date="2017-05" db="EMBL/GenBank/DDBJ databases">
        <title>Functional genome analysis of Paenibacillus pasadenensis strain R16: insights on endophytic life style and antifungal activity.</title>
        <authorList>
            <person name="Passera A."/>
            <person name="Marcolungo L."/>
            <person name="Casati P."/>
            <person name="Brasca M."/>
            <person name="Quaglino F."/>
            <person name="Delledonne M."/>
        </authorList>
    </citation>
    <scope>NUCLEOTIDE SEQUENCE [LARGE SCALE GENOMIC DNA]</scope>
    <source>
        <strain evidence="1 2">R16</strain>
    </source>
</reference>
<sequence>MEQDGTGQSAAPDTDFIATPKALSRSSGKGLLALLGSVPA</sequence>
<proteinExistence type="predicted"/>
<protein>
    <submittedName>
        <fullName evidence="1">Uncharacterized protein</fullName>
    </submittedName>
</protein>
<evidence type="ECO:0000313" key="1">
    <source>
        <dbReference type="EMBL" id="PLT47518.1"/>
    </source>
</evidence>
<organism evidence="1 2">
    <name type="scientific">Paenibacillus pasadenensis</name>
    <dbReference type="NCBI Taxonomy" id="217090"/>
    <lineage>
        <taxon>Bacteria</taxon>
        <taxon>Bacillati</taxon>
        <taxon>Bacillota</taxon>
        <taxon>Bacilli</taxon>
        <taxon>Bacillales</taxon>
        <taxon>Paenibacillaceae</taxon>
        <taxon>Paenibacillus</taxon>
    </lineage>
</organism>
<accession>A0A2N5NB18</accession>
<dbReference type="Proteomes" id="UP000234789">
    <property type="component" value="Unassembled WGS sequence"/>
</dbReference>
<name>A0A2N5NB18_9BACL</name>
<dbReference type="AlphaFoldDB" id="A0A2N5NB18"/>
<evidence type="ECO:0000313" key="2">
    <source>
        <dbReference type="Proteomes" id="UP000234789"/>
    </source>
</evidence>
<dbReference type="EMBL" id="NFEZ01000003">
    <property type="protein sequence ID" value="PLT47518.1"/>
    <property type="molecule type" value="Genomic_DNA"/>
</dbReference>
<gene>
    <name evidence="1" type="ORF">B8V81_1742</name>
</gene>